<evidence type="ECO:0000256" key="1">
    <source>
        <dbReference type="SAM" id="MobiDB-lite"/>
    </source>
</evidence>
<dbReference type="EMBL" id="UINC01040324">
    <property type="protein sequence ID" value="SVB40033.1"/>
    <property type="molecule type" value="Genomic_DNA"/>
</dbReference>
<dbReference type="PROSITE" id="PS50104">
    <property type="entry name" value="TIR"/>
    <property type="match status" value="1"/>
</dbReference>
<feature type="non-terminal residue" evidence="4">
    <location>
        <position position="453"/>
    </location>
</feature>
<dbReference type="SUPFAM" id="SSF48452">
    <property type="entry name" value="TPR-like"/>
    <property type="match status" value="1"/>
</dbReference>
<keyword evidence="2" id="KW-0472">Membrane</keyword>
<name>A0A382DQW5_9ZZZZ</name>
<dbReference type="SUPFAM" id="SSF52200">
    <property type="entry name" value="Toll/Interleukin receptor TIR domain"/>
    <property type="match status" value="1"/>
</dbReference>
<organism evidence="4">
    <name type="scientific">marine metagenome</name>
    <dbReference type="NCBI Taxonomy" id="408172"/>
    <lineage>
        <taxon>unclassified sequences</taxon>
        <taxon>metagenomes</taxon>
        <taxon>ecological metagenomes</taxon>
    </lineage>
</organism>
<proteinExistence type="predicted"/>
<accession>A0A382DQW5</accession>
<dbReference type="PANTHER" id="PTHR47508">
    <property type="entry name" value="SAM DOMAIN-CONTAINING PROTEIN-RELATED"/>
    <property type="match status" value="1"/>
</dbReference>
<dbReference type="InterPro" id="IPR000157">
    <property type="entry name" value="TIR_dom"/>
</dbReference>
<dbReference type="GO" id="GO:0007165">
    <property type="term" value="P:signal transduction"/>
    <property type="evidence" value="ECO:0007669"/>
    <property type="project" value="InterPro"/>
</dbReference>
<reference evidence="4" key="1">
    <citation type="submission" date="2018-05" db="EMBL/GenBank/DDBJ databases">
        <authorList>
            <person name="Lanie J.A."/>
            <person name="Ng W.-L."/>
            <person name="Kazmierczak K.M."/>
            <person name="Andrzejewski T.M."/>
            <person name="Davidsen T.M."/>
            <person name="Wayne K.J."/>
            <person name="Tettelin H."/>
            <person name="Glass J.I."/>
            <person name="Rusch D."/>
            <person name="Podicherti R."/>
            <person name="Tsui H.-C.T."/>
            <person name="Winkler M.E."/>
        </authorList>
    </citation>
    <scope>NUCLEOTIDE SEQUENCE</scope>
</reference>
<keyword evidence="2" id="KW-1133">Transmembrane helix</keyword>
<evidence type="ECO:0000259" key="3">
    <source>
        <dbReference type="PROSITE" id="PS50104"/>
    </source>
</evidence>
<feature type="region of interest" description="Disordered" evidence="1">
    <location>
        <begin position="204"/>
        <end position="229"/>
    </location>
</feature>
<feature type="transmembrane region" description="Helical" evidence="2">
    <location>
        <begin position="179"/>
        <end position="199"/>
    </location>
</feature>
<dbReference type="InterPro" id="IPR011990">
    <property type="entry name" value="TPR-like_helical_dom_sf"/>
</dbReference>
<dbReference type="AlphaFoldDB" id="A0A382DQW5"/>
<protein>
    <recommendedName>
        <fullName evidence="3">TIR domain-containing protein</fullName>
    </recommendedName>
</protein>
<feature type="compositionally biased region" description="Low complexity" evidence="1">
    <location>
        <begin position="206"/>
        <end position="225"/>
    </location>
</feature>
<dbReference type="Gene3D" id="3.40.50.10070">
    <property type="entry name" value="TolB, N-terminal domain"/>
    <property type="match status" value="1"/>
</dbReference>
<evidence type="ECO:0000256" key="2">
    <source>
        <dbReference type="SAM" id="Phobius"/>
    </source>
</evidence>
<sequence length="453" mass="49182">MLFRKLAPPVKPTYVCPATNHMAEEVFISYGSADRERIQDLVTRLRQAGVTVWIDEAGIEGAAMWSQEIVSAINNCNILILAISTNSAQSKNVVRELALASEDDKTILPVFIEPTEIPESMKYQLAGIQRVEYFKGNEDESIGGVLRALKRLGISTDGDTPAQALGQAPTSKPQTKAKLPALALAAIAIVALLALIFILKPGDGQPTAKPSAPTEEPTTSTQPETKPLDKNRIVILPFKNIGTPGENDHIVEGIVDDLNTMLTNVDGLRVIGSASAKTYRDSNKTPAEIGHELNAGTLLQGSIQKTGTDLKINVRLIDTTTSENIWANSFSGNETDRSKFQQEIIQSIVNKTKGTLLNQSELGSLTQDDTKNVEAYSLVKRGLELIDVHSRETNQEATTLFLKAIDLDPNYVDAYAGLAASYIRSSSVSLDSPLKSFPLAKKYIDEALRINPN</sequence>
<dbReference type="InterPro" id="IPR035897">
    <property type="entry name" value="Toll_tir_struct_dom_sf"/>
</dbReference>
<dbReference type="Gene3D" id="1.25.40.10">
    <property type="entry name" value="Tetratricopeptide repeat domain"/>
    <property type="match status" value="1"/>
</dbReference>
<dbReference type="SMART" id="SM00255">
    <property type="entry name" value="TIR"/>
    <property type="match status" value="1"/>
</dbReference>
<feature type="domain" description="TIR" evidence="3">
    <location>
        <begin position="22"/>
        <end position="153"/>
    </location>
</feature>
<dbReference type="PANTHER" id="PTHR47508:SF1">
    <property type="entry name" value="NON-SPECIFIC SERINE_THREONINE PROTEIN KINASE"/>
    <property type="match status" value="1"/>
</dbReference>
<gene>
    <name evidence="4" type="ORF">METZ01_LOCUS192887</name>
</gene>
<dbReference type="Gene3D" id="3.40.50.10140">
    <property type="entry name" value="Toll/interleukin-1 receptor homology (TIR) domain"/>
    <property type="match status" value="1"/>
</dbReference>
<evidence type="ECO:0000313" key="4">
    <source>
        <dbReference type="EMBL" id="SVB40033.1"/>
    </source>
</evidence>
<keyword evidence="2" id="KW-0812">Transmembrane</keyword>
<dbReference type="Pfam" id="PF13676">
    <property type="entry name" value="TIR_2"/>
    <property type="match status" value="1"/>
</dbReference>